<keyword evidence="2" id="KW-0472">Membrane</keyword>
<reference evidence="4 5" key="1">
    <citation type="submission" date="2019-11" db="EMBL/GenBank/DDBJ databases">
        <authorList>
            <person name="Li X."/>
        </authorList>
    </citation>
    <scope>NUCLEOTIDE SEQUENCE [LARGE SCALE GENOMIC DNA]</scope>
    <source>
        <strain evidence="4 5">L9</strain>
    </source>
</reference>
<organism evidence="4 5">
    <name type="scientific">Ornithinibacillus caprae</name>
    <dbReference type="NCBI Taxonomy" id="2678566"/>
    <lineage>
        <taxon>Bacteria</taxon>
        <taxon>Bacillati</taxon>
        <taxon>Bacillota</taxon>
        <taxon>Bacilli</taxon>
        <taxon>Bacillales</taxon>
        <taxon>Bacillaceae</taxon>
        <taxon>Ornithinibacillus</taxon>
    </lineage>
</organism>
<evidence type="ECO:0000313" key="4">
    <source>
        <dbReference type="EMBL" id="MUK89913.1"/>
    </source>
</evidence>
<keyword evidence="5" id="KW-1185">Reference proteome</keyword>
<evidence type="ECO:0000313" key="5">
    <source>
        <dbReference type="Proteomes" id="UP000469125"/>
    </source>
</evidence>
<dbReference type="AlphaFoldDB" id="A0A6N8FKL2"/>
<dbReference type="SUPFAM" id="SSF158791">
    <property type="entry name" value="MgtE N-terminal domain-like"/>
    <property type="match status" value="1"/>
</dbReference>
<evidence type="ECO:0000256" key="1">
    <source>
        <dbReference type="SAM" id="Coils"/>
    </source>
</evidence>
<accession>A0A6N8FKL2</accession>
<dbReference type="Pfam" id="PF03448">
    <property type="entry name" value="MgtE_N"/>
    <property type="match status" value="1"/>
</dbReference>
<dbReference type="EMBL" id="WOCA01000015">
    <property type="protein sequence ID" value="MUK89913.1"/>
    <property type="molecule type" value="Genomic_DNA"/>
</dbReference>
<sequence>MSNELKKEEKKKMNPILWFLFAIVIPVIIAISITVIAFAIAGVNVLDWAKEKGNNLPVVNTFITTEEEAEAEQNEEKVQSMIAEKDSEIEGLMSEVATLEGVIDQLEQEILKLENTLEQNSLEQEDEQMLEEDLDTVHEMANSFKEMNSKRAARLVEQLEQNIAVSIFKELASEDRGAILAEMDPEIAAEITELFMQDSN</sequence>
<evidence type="ECO:0000259" key="3">
    <source>
        <dbReference type="Pfam" id="PF03448"/>
    </source>
</evidence>
<proteinExistence type="predicted"/>
<keyword evidence="2" id="KW-0812">Transmembrane</keyword>
<keyword evidence="1" id="KW-0175">Coiled coil</keyword>
<dbReference type="Proteomes" id="UP000469125">
    <property type="component" value="Unassembled WGS sequence"/>
</dbReference>
<feature type="coiled-coil region" evidence="1">
    <location>
        <begin position="64"/>
        <end position="133"/>
    </location>
</feature>
<name>A0A6N8FKL2_9BACI</name>
<keyword evidence="2" id="KW-1133">Transmembrane helix</keyword>
<dbReference type="RefSeq" id="WP_155670194.1">
    <property type="nucleotide sequence ID" value="NZ_WOCA01000015.1"/>
</dbReference>
<gene>
    <name evidence="4" type="ORF">GMD78_16200</name>
</gene>
<feature type="domain" description="Magnesium transporter MgtE intracellular" evidence="3">
    <location>
        <begin position="138"/>
        <end position="194"/>
    </location>
</feature>
<feature type="transmembrane region" description="Helical" evidence="2">
    <location>
        <begin position="16"/>
        <end position="41"/>
    </location>
</feature>
<comment type="caution">
    <text evidence="4">The sequence shown here is derived from an EMBL/GenBank/DDBJ whole genome shotgun (WGS) entry which is preliminary data.</text>
</comment>
<evidence type="ECO:0000256" key="2">
    <source>
        <dbReference type="SAM" id="Phobius"/>
    </source>
</evidence>
<dbReference type="InterPro" id="IPR006668">
    <property type="entry name" value="Mg_transptr_MgtE_intracell_dom"/>
</dbReference>
<protein>
    <recommendedName>
        <fullName evidence="3">Magnesium transporter MgtE intracellular domain-containing protein</fullName>
    </recommendedName>
</protein>